<evidence type="ECO:0000256" key="2">
    <source>
        <dbReference type="SAM" id="Phobius"/>
    </source>
</evidence>
<keyword evidence="2" id="KW-0472">Membrane</keyword>
<feature type="transmembrane region" description="Helical" evidence="2">
    <location>
        <begin position="47"/>
        <end position="65"/>
    </location>
</feature>
<organism evidence="3 4">
    <name type="scientific">Mycena citricolor</name>
    <dbReference type="NCBI Taxonomy" id="2018698"/>
    <lineage>
        <taxon>Eukaryota</taxon>
        <taxon>Fungi</taxon>
        <taxon>Dikarya</taxon>
        <taxon>Basidiomycota</taxon>
        <taxon>Agaricomycotina</taxon>
        <taxon>Agaricomycetes</taxon>
        <taxon>Agaricomycetidae</taxon>
        <taxon>Agaricales</taxon>
        <taxon>Marasmiineae</taxon>
        <taxon>Mycenaceae</taxon>
        <taxon>Mycena</taxon>
    </lineage>
</organism>
<feature type="transmembrane region" description="Helical" evidence="2">
    <location>
        <begin position="7"/>
        <end position="27"/>
    </location>
</feature>
<accession>A0AAD2Q6W5</accession>
<keyword evidence="2" id="KW-1133">Transmembrane helix</keyword>
<proteinExistence type="predicted"/>
<reference evidence="3" key="1">
    <citation type="submission" date="2023-11" db="EMBL/GenBank/DDBJ databases">
        <authorList>
            <person name="De Vega J J."/>
            <person name="De Vega J J."/>
        </authorList>
    </citation>
    <scope>NUCLEOTIDE SEQUENCE</scope>
</reference>
<dbReference type="EMBL" id="CAVNYO010000465">
    <property type="protein sequence ID" value="CAK5282983.1"/>
    <property type="molecule type" value="Genomic_DNA"/>
</dbReference>
<dbReference type="AlphaFoldDB" id="A0AAD2Q6W5"/>
<evidence type="ECO:0000256" key="1">
    <source>
        <dbReference type="SAM" id="MobiDB-lite"/>
    </source>
</evidence>
<evidence type="ECO:0000313" key="3">
    <source>
        <dbReference type="EMBL" id="CAK5282983.1"/>
    </source>
</evidence>
<feature type="compositionally biased region" description="Basic and acidic residues" evidence="1">
    <location>
        <begin position="92"/>
        <end position="101"/>
    </location>
</feature>
<keyword evidence="2" id="KW-0812">Transmembrane</keyword>
<gene>
    <name evidence="3" type="ORF">MYCIT1_LOCUS35180</name>
</gene>
<dbReference type="Proteomes" id="UP001295794">
    <property type="component" value="Unassembled WGS sequence"/>
</dbReference>
<name>A0AAD2Q6W5_9AGAR</name>
<feature type="non-terminal residue" evidence="3">
    <location>
        <position position="1"/>
    </location>
</feature>
<feature type="region of interest" description="Disordered" evidence="1">
    <location>
        <begin position="155"/>
        <end position="225"/>
    </location>
</feature>
<comment type="caution">
    <text evidence="3">The sequence shown here is derived from an EMBL/GenBank/DDBJ whole genome shotgun (WGS) entry which is preliminary data.</text>
</comment>
<feature type="region of interest" description="Disordered" evidence="1">
    <location>
        <begin position="73"/>
        <end position="115"/>
    </location>
</feature>
<sequence>RIEGVRALYIYIWHIPSGGFSILRSSFTASSFTLACSFDQHYTMRSSMLIAFLSVICTVCAVPVVQSGEDRAPSKIVRGSPESTAPAWIHPVDNKVQDRAVPESTPPTWVHPRDEPVPVEQVANAPESTPPTWVHPHAIPNAVQGREIAKSTAPPWVHAPAEAEAEAESEPAEASPDAKPTAPTWKRVPAGAATHSATGVPVPRATGARGDAPTWRLVDDEDVDA</sequence>
<protein>
    <submittedName>
        <fullName evidence="3">Uncharacterized protein</fullName>
    </submittedName>
</protein>
<keyword evidence="4" id="KW-1185">Reference proteome</keyword>
<evidence type="ECO:0000313" key="4">
    <source>
        <dbReference type="Proteomes" id="UP001295794"/>
    </source>
</evidence>